<sequence>MLFERLQVKIDSRSSIALVMIFDLSRLVVLGGYKQLFM</sequence>
<dbReference type="AlphaFoldDB" id="A0A0K2UB29"/>
<accession>A0A0K2UB29</accession>
<dbReference type="EMBL" id="HACA01017929">
    <property type="protein sequence ID" value="CDW35290.1"/>
    <property type="molecule type" value="Transcribed_RNA"/>
</dbReference>
<name>A0A0K2UB29_LEPSM</name>
<reference evidence="1" key="1">
    <citation type="submission" date="2014-05" db="EMBL/GenBank/DDBJ databases">
        <authorList>
            <person name="Chronopoulou M."/>
        </authorList>
    </citation>
    <scope>NUCLEOTIDE SEQUENCE</scope>
    <source>
        <tissue evidence="1">Whole organism</tissue>
    </source>
</reference>
<evidence type="ECO:0000313" key="1">
    <source>
        <dbReference type="EMBL" id="CDW35290.1"/>
    </source>
</evidence>
<proteinExistence type="predicted"/>
<organism evidence="1">
    <name type="scientific">Lepeophtheirus salmonis</name>
    <name type="common">Salmon louse</name>
    <name type="synonym">Caligus salmonis</name>
    <dbReference type="NCBI Taxonomy" id="72036"/>
    <lineage>
        <taxon>Eukaryota</taxon>
        <taxon>Metazoa</taxon>
        <taxon>Ecdysozoa</taxon>
        <taxon>Arthropoda</taxon>
        <taxon>Crustacea</taxon>
        <taxon>Multicrustacea</taxon>
        <taxon>Hexanauplia</taxon>
        <taxon>Copepoda</taxon>
        <taxon>Siphonostomatoida</taxon>
        <taxon>Caligidae</taxon>
        <taxon>Lepeophtheirus</taxon>
    </lineage>
</organism>
<protein>
    <submittedName>
        <fullName evidence="1">Uncharacterized protein</fullName>
    </submittedName>
</protein>